<dbReference type="GO" id="GO:0046820">
    <property type="term" value="F:4-amino-4-deoxychorismate synthase activity"/>
    <property type="evidence" value="ECO:0007669"/>
    <property type="project" value="TreeGrafter"/>
</dbReference>
<dbReference type="NCBIfam" id="TIGR00553">
    <property type="entry name" value="pabB"/>
    <property type="match status" value="1"/>
</dbReference>
<evidence type="ECO:0000313" key="3">
    <source>
        <dbReference type="Proteomes" id="UP000323136"/>
    </source>
</evidence>
<evidence type="ECO:0000259" key="1">
    <source>
        <dbReference type="Pfam" id="PF00425"/>
    </source>
</evidence>
<accession>A0A5S5DWN6</accession>
<dbReference type="InterPro" id="IPR015890">
    <property type="entry name" value="Chorismate_C"/>
</dbReference>
<dbReference type="GO" id="GO:0000162">
    <property type="term" value="P:L-tryptophan biosynthetic process"/>
    <property type="evidence" value="ECO:0007669"/>
    <property type="project" value="TreeGrafter"/>
</dbReference>
<protein>
    <submittedName>
        <fullName evidence="2">Para-aminobenzoate synthetase component 1</fullName>
    </submittedName>
</protein>
<dbReference type="PRINTS" id="PR00095">
    <property type="entry name" value="ANTSNTHASEI"/>
</dbReference>
<dbReference type="InterPro" id="IPR005801">
    <property type="entry name" value="ADC_synthase"/>
</dbReference>
<dbReference type="PANTHER" id="PTHR11236">
    <property type="entry name" value="AMINOBENZOATE/ANTHRANILATE SYNTHASE"/>
    <property type="match status" value="1"/>
</dbReference>
<dbReference type="InterPro" id="IPR005802">
    <property type="entry name" value="ADC_synth_comp_1"/>
</dbReference>
<dbReference type="OrthoDB" id="9803598at2"/>
<dbReference type="AlphaFoldDB" id="A0A5S5DWN6"/>
<dbReference type="EMBL" id="VNIA01000001">
    <property type="protein sequence ID" value="TYQ00358.1"/>
    <property type="molecule type" value="Genomic_DNA"/>
</dbReference>
<dbReference type="InterPro" id="IPR019999">
    <property type="entry name" value="Anth_synth_I-like"/>
</dbReference>
<dbReference type="Pfam" id="PF00425">
    <property type="entry name" value="Chorismate_bind"/>
    <property type="match status" value="1"/>
</dbReference>
<comment type="caution">
    <text evidence="2">The sequence shown here is derived from an EMBL/GenBank/DDBJ whole genome shotgun (WGS) entry which is preliminary data.</text>
</comment>
<keyword evidence="3" id="KW-1185">Reference proteome</keyword>
<sequence>MSLRTKRTFLIDNSQNFKKKLFLWAQQFETIVWLDSNNYHQTYSSFNGALAIDEFTSIKTDYHGAFDKLKEYHSFTKDYIFGYISYDVKNDAEHLSSNNFDGLGFADLYFFQPQKLIFINDDSVEFQYLKMMDDEIEDDFEEILETPILLNDNRFKNTEEETSDIKIKLRVHKDEYHEKVEKLLEHIHRGDIYEANFCQEFYAENTVINPYKIYQHLNEISEPPFATFLKTEHQYLLSASPERFIKKEGAKIISQPIKGTAKRYVNKIEDDKIAFDLARDEKERSENIMIVDLVRNDLSRTAKKGTVKVEELCKVYSFKQVHQLISTVVSEIEHDTHPVNVVRDTFPMGSMTGAPKISAMKIIEKLEETKRGLYSGTVGYFTPDGDFDFNVIIRSILYNAEKKYVSYSVGGAITAKSTPEKEYEECLLKAKAMKYVLLNSIK</sequence>
<dbReference type="Gene3D" id="3.60.120.10">
    <property type="entry name" value="Anthranilate synthase"/>
    <property type="match status" value="1"/>
</dbReference>
<feature type="domain" description="Chorismate-utilising enzyme C-terminal" evidence="1">
    <location>
        <begin position="173"/>
        <end position="429"/>
    </location>
</feature>
<dbReference type="Proteomes" id="UP000323136">
    <property type="component" value="Unassembled WGS sequence"/>
</dbReference>
<dbReference type="GO" id="GO:0005737">
    <property type="term" value="C:cytoplasm"/>
    <property type="evidence" value="ECO:0007669"/>
    <property type="project" value="TreeGrafter"/>
</dbReference>
<dbReference type="GO" id="GO:0008153">
    <property type="term" value="P:4-aminobenzoate biosynthetic process"/>
    <property type="evidence" value="ECO:0007669"/>
    <property type="project" value="TreeGrafter"/>
</dbReference>
<dbReference type="SUPFAM" id="SSF56322">
    <property type="entry name" value="ADC synthase"/>
    <property type="match status" value="1"/>
</dbReference>
<gene>
    <name evidence="2" type="ORF">C7447_101970</name>
</gene>
<dbReference type="RefSeq" id="WP_148869249.1">
    <property type="nucleotide sequence ID" value="NZ_VNIA01000001.1"/>
</dbReference>
<dbReference type="GO" id="GO:0009396">
    <property type="term" value="P:folic acid-containing compound biosynthetic process"/>
    <property type="evidence" value="ECO:0007669"/>
    <property type="project" value="InterPro"/>
</dbReference>
<proteinExistence type="predicted"/>
<evidence type="ECO:0000313" key="2">
    <source>
        <dbReference type="EMBL" id="TYQ00358.1"/>
    </source>
</evidence>
<reference evidence="2 3" key="1">
    <citation type="submission" date="2019-07" db="EMBL/GenBank/DDBJ databases">
        <title>Genomic Encyclopedia of Type Strains, Phase IV (KMG-IV): sequencing the most valuable type-strain genomes for metagenomic binning, comparative biology and taxonomic classification.</title>
        <authorList>
            <person name="Goeker M."/>
        </authorList>
    </citation>
    <scope>NUCLEOTIDE SEQUENCE [LARGE SCALE GENOMIC DNA]</scope>
    <source>
        <strain evidence="2 3">DSM 18961</strain>
    </source>
</reference>
<dbReference type="PANTHER" id="PTHR11236:SF18">
    <property type="entry name" value="AMINODEOXYCHORISMATE SYNTHASE"/>
    <property type="match status" value="1"/>
</dbReference>
<name>A0A5S5DWN6_9FLAO</name>
<organism evidence="2 3">
    <name type="scientific">Tenacibaculum adriaticum</name>
    <dbReference type="NCBI Taxonomy" id="413713"/>
    <lineage>
        <taxon>Bacteria</taxon>
        <taxon>Pseudomonadati</taxon>
        <taxon>Bacteroidota</taxon>
        <taxon>Flavobacteriia</taxon>
        <taxon>Flavobacteriales</taxon>
        <taxon>Flavobacteriaceae</taxon>
        <taxon>Tenacibaculum</taxon>
    </lineage>
</organism>